<sequence length="120" mass="13447">MAKFFVVYTVACDAHDALGHLVHGEGEFHAHNYRYFHVHVTFLTVLSLSSRSGEAPQYFFHLMWTRLNSCTEQEMDCPEENTVKLYVPGSSLLPRCLSSGPGTEKAIASYSFIAASFQPI</sequence>
<dbReference type="Proteomes" id="UP000054324">
    <property type="component" value="Unassembled WGS sequence"/>
</dbReference>
<keyword evidence="2" id="KW-1185">Reference proteome</keyword>
<organism evidence="1 2">
    <name type="scientific">Opisthorchis viverrini</name>
    <name type="common">Southeast Asian liver fluke</name>
    <dbReference type="NCBI Taxonomy" id="6198"/>
    <lineage>
        <taxon>Eukaryota</taxon>
        <taxon>Metazoa</taxon>
        <taxon>Spiralia</taxon>
        <taxon>Lophotrochozoa</taxon>
        <taxon>Platyhelminthes</taxon>
        <taxon>Trematoda</taxon>
        <taxon>Digenea</taxon>
        <taxon>Opisthorchiida</taxon>
        <taxon>Opisthorchiata</taxon>
        <taxon>Opisthorchiidae</taxon>
        <taxon>Opisthorchis</taxon>
    </lineage>
</organism>
<accession>A0A074Z586</accession>
<dbReference type="RefSeq" id="XP_009175575.1">
    <property type="nucleotide sequence ID" value="XM_009177311.1"/>
</dbReference>
<dbReference type="GeneID" id="20324999"/>
<dbReference type="EMBL" id="KL597032">
    <property type="protein sequence ID" value="KER20672.1"/>
    <property type="molecule type" value="Genomic_DNA"/>
</dbReference>
<protein>
    <submittedName>
        <fullName evidence="1">Uncharacterized protein</fullName>
    </submittedName>
</protein>
<evidence type="ECO:0000313" key="1">
    <source>
        <dbReference type="EMBL" id="KER20672.1"/>
    </source>
</evidence>
<dbReference type="AlphaFoldDB" id="A0A074Z586"/>
<reference evidence="1 2" key="1">
    <citation type="submission" date="2013-11" db="EMBL/GenBank/DDBJ databases">
        <title>Opisthorchis viverrini - life in the bile duct.</title>
        <authorList>
            <person name="Young N.D."/>
            <person name="Nagarajan N."/>
            <person name="Lin S.J."/>
            <person name="Korhonen P.K."/>
            <person name="Jex A.R."/>
            <person name="Hall R.S."/>
            <person name="Safavi-Hemami H."/>
            <person name="Kaewkong W."/>
            <person name="Bertrand D."/>
            <person name="Gao S."/>
            <person name="Seet Q."/>
            <person name="Wongkham S."/>
            <person name="Teh B.T."/>
            <person name="Wongkham C."/>
            <person name="Intapan P.M."/>
            <person name="Maleewong W."/>
            <person name="Yang X."/>
            <person name="Hu M."/>
            <person name="Wang Z."/>
            <person name="Hofmann A."/>
            <person name="Sternberg P.W."/>
            <person name="Tan P."/>
            <person name="Wang J."/>
            <person name="Gasser R.B."/>
        </authorList>
    </citation>
    <scope>NUCLEOTIDE SEQUENCE [LARGE SCALE GENOMIC DNA]</scope>
</reference>
<evidence type="ECO:0000313" key="2">
    <source>
        <dbReference type="Proteomes" id="UP000054324"/>
    </source>
</evidence>
<dbReference type="CTD" id="20324999"/>
<name>A0A074Z586_OPIVI</name>
<gene>
    <name evidence="1" type="ORF">T265_10831</name>
</gene>
<proteinExistence type="predicted"/>
<dbReference type="KEGG" id="ovi:T265_10831"/>